<reference evidence="6 7" key="1">
    <citation type="submission" date="2019-07" db="EMBL/GenBank/DDBJ databases">
        <title>Genomic Encyclopedia of Type Strains, Phase III (KMG-III): the genomes of soil and plant-associated and newly described type strains.</title>
        <authorList>
            <person name="Whitman W."/>
        </authorList>
    </citation>
    <scope>NUCLEOTIDE SEQUENCE [LARGE SCALE GENOMIC DNA]</scope>
    <source>
        <strain evidence="6 7">BL24</strain>
    </source>
</reference>
<dbReference type="Proteomes" id="UP000323257">
    <property type="component" value="Unassembled WGS sequence"/>
</dbReference>
<evidence type="ECO:0000256" key="4">
    <source>
        <dbReference type="ARBA" id="ARBA00023002"/>
    </source>
</evidence>
<evidence type="ECO:0000313" key="6">
    <source>
        <dbReference type="EMBL" id="TYP70647.1"/>
    </source>
</evidence>
<dbReference type="PRINTS" id="PR00469">
    <property type="entry name" value="PNDRDTASEII"/>
</dbReference>
<dbReference type="PRINTS" id="PR00368">
    <property type="entry name" value="FADPNR"/>
</dbReference>
<dbReference type="InterPro" id="IPR036188">
    <property type="entry name" value="FAD/NAD-bd_sf"/>
</dbReference>
<dbReference type="InterPro" id="IPR023753">
    <property type="entry name" value="FAD/NAD-binding_dom"/>
</dbReference>
<comment type="caution">
    <text evidence="6">The sequence shown here is derived from an EMBL/GenBank/DDBJ whole genome shotgun (WGS) entry which is preliminary data.</text>
</comment>
<dbReference type="GO" id="GO:0016491">
    <property type="term" value="F:oxidoreductase activity"/>
    <property type="evidence" value="ECO:0007669"/>
    <property type="project" value="UniProtKB-KW"/>
</dbReference>
<dbReference type="RefSeq" id="WP_148932206.1">
    <property type="nucleotide sequence ID" value="NZ_VNHS01000011.1"/>
</dbReference>
<evidence type="ECO:0000313" key="7">
    <source>
        <dbReference type="Proteomes" id="UP000323257"/>
    </source>
</evidence>
<dbReference type="Pfam" id="PF07992">
    <property type="entry name" value="Pyr_redox_2"/>
    <property type="match status" value="1"/>
</dbReference>
<proteinExistence type="predicted"/>
<dbReference type="SUPFAM" id="SSF51971">
    <property type="entry name" value="Nucleotide-binding domain"/>
    <property type="match status" value="1"/>
</dbReference>
<accession>A0A5S5BUF2</accession>
<sequence>MENVVILGSGPSGLAAAIYLAQIGCKPLILESAHPDGRSLPTTGSDSSEFDKPVTSNNTLAMMRAQAIRMGVRFRAGRAAMTSGAPLRFQLEPGITISSRTVIISDAELAHDMDILGGRPQEELGETAFAGGDGFFIQGHQLFVAGGGDDASDDALFLTRFASEARLVQRRMKQRAYANPTTRWAMDMTPIEVIPGELGLHGLKVRMKADTMRPQPTLSSSSPHPRRIGGGMPVEGRPPFVGKSIFLATPGTPTVCHPAIFVGYGSQASRDIHPLRAAAAGCLAAIRCEHYLERKATAV</sequence>
<dbReference type="AlphaFoldDB" id="A0A5S5BUF2"/>
<keyword evidence="3" id="KW-0285">Flavoprotein</keyword>
<organism evidence="6 7">
    <name type="scientific">Paenibacillus methanolicus</name>
    <dbReference type="NCBI Taxonomy" id="582686"/>
    <lineage>
        <taxon>Bacteria</taxon>
        <taxon>Bacillati</taxon>
        <taxon>Bacillota</taxon>
        <taxon>Bacilli</taxon>
        <taxon>Bacillales</taxon>
        <taxon>Paenibacillaceae</taxon>
        <taxon>Paenibacillus</taxon>
    </lineage>
</organism>
<dbReference type="PANTHER" id="PTHR48105">
    <property type="entry name" value="THIOREDOXIN REDUCTASE 1-RELATED-RELATED"/>
    <property type="match status" value="1"/>
</dbReference>
<keyword evidence="4" id="KW-0560">Oxidoreductase</keyword>
<dbReference type="InterPro" id="IPR050097">
    <property type="entry name" value="Ferredoxin-NADP_redctase_2"/>
</dbReference>
<evidence type="ECO:0000256" key="1">
    <source>
        <dbReference type="ARBA" id="ARBA00001974"/>
    </source>
</evidence>
<keyword evidence="7" id="KW-1185">Reference proteome</keyword>
<feature type="domain" description="FAD/NAD(P)-binding" evidence="5">
    <location>
        <begin position="3"/>
        <end position="174"/>
    </location>
</feature>
<dbReference type="EMBL" id="VNHS01000011">
    <property type="protein sequence ID" value="TYP70647.1"/>
    <property type="molecule type" value="Genomic_DNA"/>
</dbReference>
<gene>
    <name evidence="6" type="ORF">BCM02_111153</name>
</gene>
<name>A0A5S5BUF2_9BACL</name>
<evidence type="ECO:0000256" key="3">
    <source>
        <dbReference type="ARBA" id="ARBA00022630"/>
    </source>
</evidence>
<dbReference type="Gene3D" id="3.50.50.60">
    <property type="entry name" value="FAD/NAD(P)-binding domain"/>
    <property type="match status" value="2"/>
</dbReference>
<dbReference type="OrthoDB" id="9806179at2"/>
<evidence type="ECO:0000259" key="5">
    <source>
        <dbReference type="Pfam" id="PF07992"/>
    </source>
</evidence>
<comment type="cofactor">
    <cofactor evidence="1">
        <name>FAD</name>
        <dbReference type="ChEBI" id="CHEBI:57692"/>
    </cofactor>
</comment>
<comment type="subunit">
    <text evidence="2">Homodimer.</text>
</comment>
<protein>
    <submittedName>
        <fullName evidence="6">Thioredoxin reductase (NADPH)</fullName>
    </submittedName>
</protein>
<evidence type="ECO:0000256" key="2">
    <source>
        <dbReference type="ARBA" id="ARBA00011738"/>
    </source>
</evidence>